<dbReference type="InterPro" id="IPR016040">
    <property type="entry name" value="NAD(P)-bd_dom"/>
</dbReference>
<sequence length="319" mass="34616">MSSFKNITLLGKGLLGSAIVKQLVDAGFNVTVFSRTSQVTNDLPPGVKTVQVDYSSVDNLATALRGQDVVICTVGTPAISAQKTFIDAAIQAGVKRYVPSDWGALGTDPAAESLPSNAIWVDIQKYLKSKAALGQIEYNLFGVGPILEYVISSSFVVDFQNHTVDLYDGGVHRFSTTSFASIGKAVVGALKTPDATRNRLIRVHDIVLTQGKVLELAKKYSPSDVKWTENAVDASKELETILSTTKQSDLNFEKWVSLLRAAVFSGKFAAEYNPSDNELVGLPILDWKEFEEIFAANFGKSLTAELVKEGKFDGIEKRV</sequence>
<reference evidence="5" key="1">
    <citation type="submission" date="2022-11" db="EMBL/GenBank/DDBJ databases">
        <authorList>
            <person name="Petersen C."/>
        </authorList>
    </citation>
    <scope>NUCLEOTIDE SEQUENCE</scope>
    <source>
        <strain evidence="5">IBT 30761</strain>
    </source>
</reference>
<evidence type="ECO:0000256" key="2">
    <source>
        <dbReference type="ARBA" id="ARBA00022857"/>
    </source>
</evidence>
<dbReference type="Proteomes" id="UP001149074">
    <property type="component" value="Unassembled WGS sequence"/>
</dbReference>
<protein>
    <recommendedName>
        <fullName evidence="4">NAD(P)-binding domain-containing protein</fullName>
    </recommendedName>
</protein>
<dbReference type="InterPro" id="IPR051609">
    <property type="entry name" value="NmrA/Isoflavone_reductase-like"/>
</dbReference>
<keyword evidence="6" id="KW-1185">Reference proteome</keyword>
<dbReference type="OrthoDB" id="9974981at2759"/>
<gene>
    <name evidence="5" type="ORF">N7532_010500</name>
</gene>
<dbReference type="GeneID" id="81361970"/>
<organism evidence="5 6">
    <name type="scientific">Penicillium argentinense</name>
    <dbReference type="NCBI Taxonomy" id="1131581"/>
    <lineage>
        <taxon>Eukaryota</taxon>
        <taxon>Fungi</taxon>
        <taxon>Dikarya</taxon>
        <taxon>Ascomycota</taxon>
        <taxon>Pezizomycotina</taxon>
        <taxon>Eurotiomycetes</taxon>
        <taxon>Eurotiomycetidae</taxon>
        <taxon>Eurotiales</taxon>
        <taxon>Aspergillaceae</taxon>
        <taxon>Penicillium</taxon>
    </lineage>
</organism>
<dbReference type="PANTHER" id="PTHR47706">
    <property type="entry name" value="NMRA-LIKE FAMILY PROTEIN"/>
    <property type="match status" value="1"/>
</dbReference>
<evidence type="ECO:0000313" key="5">
    <source>
        <dbReference type="EMBL" id="KAJ5085729.1"/>
    </source>
</evidence>
<dbReference type="GO" id="GO:0016491">
    <property type="term" value="F:oxidoreductase activity"/>
    <property type="evidence" value="ECO:0007669"/>
    <property type="project" value="UniProtKB-KW"/>
</dbReference>
<proteinExistence type="inferred from homology"/>
<feature type="domain" description="NAD(P)-binding" evidence="4">
    <location>
        <begin position="12"/>
        <end position="132"/>
    </location>
</feature>
<evidence type="ECO:0000256" key="3">
    <source>
        <dbReference type="ARBA" id="ARBA00023002"/>
    </source>
</evidence>
<dbReference type="InterPro" id="IPR036291">
    <property type="entry name" value="NAD(P)-bd_dom_sf"/>
</dbReference>
<comment type="caution">
    <text evidence="5">The sequence shown here is derived from an EMBL/GenBank/DDBJ whole genome shotgun (WGS) entry which is preliminary data.</text>
</comment>
<keyword evidence="3" id="KW-0560">Oxidoreductase</keyword>
<dbReference type="Gene3D" id="3.40.50.720">
    <property type="entry name" value="NAD(P)-binding Rossmann-like Domain"/>
    <property type="match status" value="1"/>
</dbReference>
<dbReference type="EMBL" id="JAPQKI010000010">
    <property type="protein sequence ID" value="KAJ5085729.1"/>
    <property type="molecule type" value="Genomic_DNA"/>
</dbReference>
<evidence type="ECO:0000259" key="4">
    <source>
        <dbReference type="Pfam" id="PF13460"/>
    </source>
</evidence>
<accession>A0A9W9EPW5</accession>
<dbReference type="AlphaFoldDB" id="A0A9W9EPW5"/>
<comment type="similarity">
    <text evidence="1">Belongs to the NmrA-type oxidoreductase family. Isoflavone reductase subfamily.</text>
</comment>
<dbReference type="RefSeq" id="XP_056470407.1">
    <property type="nucleotide sequence ID" value="XM_056622991.1"/>
</dbReference>
<dbReference type="PANTHER" id="PTHR47706:SF1">
    <property type="entry name" value="CIPA-LIKE, PUTATIVE (AFU_ORTHOLOGUE AFUA_1G12460)-RELATED"/>
    <property type="match status" value="1"/>
</dbReference>
<dbReference type="Pfam" id="PF13460">
    <property type="entry name" value="NAD_binding_10"/>
    <property type="match status" value="1"/>
</dbReference>
<keyword evidence="2" id="KW-0521">NADP</keyword>
<dbReference type="SUPFAM" id="SSF51735">
    <property type="entry name" value="NAD(P)-binding Rossmann-fold domains"/>
    <property type="match status" value="1"/>
</dbReference>
<reference evidence="5" key="2">
    <citation type="journal article" date="2023" name="IMA Fungus">
        <title>Comparative genomic study of the Penicillium genus elucidates a diverse pangenome and 15 lateral gene transfer events.</title>
        <authorList>
            <person name="Petersen C."/>
            <person name="Sorensen T."/>
            <person name="Nielsen M.R."/>
            <person name="Sondergaard T.E."/>
            <person name="Sorensen J.L."/>
            <person name="Fitzpatrick D.A."/>
            <person name="Frisvad J.C."/>
            <person name="Nielsen K.L."/>
        </authorList>
    </citation>
    <scope>NUCLEOTIDE SEQUENCE</scope>
    <source>
        <strain evidence="5">IBT 30761</strain>
    </source>
</reference>
<evidence type="ECO:0000313" key="6">
    <source>
        <dbReference type="Proteomes" id="UP001149074"/>
    </source>
</evidence>
<name>A0A9W9EPW5_9EURO</name>
<dbReference type="Gene3D" id="3.90.25.10">
    <property type="entry name" value="UDP-galactose 4-epimerase, domain 1"/>
    <property type="match status" value="1"/>
</dbReference>
<evidence type="ECO:0000256" key="1">
    <source>
        <dbReference type="ARBA" id="ARBA00005725"/>
    </source>
</evidence>